<sequence length="683" mass="77323">MSASTFWTRVFIGQGTGNVRRVEMGLQYSQSAPLILEVFLQPQQDEWWLELLKPHAHRIKEIHFRHHAIYDGDYSMREPLFPQALKALQRLDRLSALETLAYVNGQQSYPPRIPPENFPVMPALRNVLGFNLESEVLGMDIISLQNLRRFTTGSPLRGIIPTLTQCSSLEHIELLESFDNLTRFIVERVDDDSPWGDITQLPLLKTLIFIRNGLNAIKPVLTLRGSQLTTLYIRISWTDMANASYLRHLPSLSHLRIYHPVERTDDSSVPLPTFPPLPQVKEFHFIQQPDIVIESMPSPTQHFVALFHALGDRMNQVKTLTLGFFETPPVEALLRYLSTLKLLDRVELSYSELTSDASISKYTLPSLQSIRLSNETLLQYLDLPLLEDLWVDTISSDGSQSCTPNSRELVQAKSTPTEYLHGSRFPRVQKLSWDGSISFSSVTFRRCSTITTTFSSIRTLVFAEAYARKDSNDFCEVLLRSPSSCPRLETISFHCYPSWDLLCHMLLRRNIMPGSSVTPLTSIQLPGYPSNTLLAPITALLAKRIPKIPAISDIALTFRNGLFDATKPGCDCCLDCGLTCNSQVQIIDPNLPVPAQPDLSLSSTEDSIDVATGSEASDTEDGLIEPLRNWFDGWPRRRQMWNSFSEAWGYKYRRSFACGKHDFVHLVTITGSMMQEVQLVRGQ</sequence>
<dbReference type="HOGENOM" id="CLU_402847_0_0_1"/>
<dbReference type="Proteomes" id="UP000007148">
    <property type="component" value="Unassembled WGS sequence"/>
</dbReference>
<comment type="caution">
    <text evidence="1">The sequence shown here is derived from an EMBL/GenBank/DDBJ whole genome shotgun (WGS) entry which is preliminary data.</text>
</comment>
<dbReference type="InterPro" id="IPR032675">
    <property type="entry name" value="LRR_dom_sf"/>
</dbReference>
<accession>G4TE28</accession>
<reference evidence="1 2" key="1">
    <citation type="journal article" date="2011" name="PLoS Pathog.">
        <title>Endophytic Life Strategies Decoded by Genome and Transcriptome Analyses of the Mutualistic Root Symbiont Piriformospora indica.</title>
        <authorList>
            <person name="Zuccaro A."/>
            <person name="Lahrmann U."/>
            <person name="Guldener U."/>
            <person name="Langen G."/>
            <person name="Pfiffi S."/>
            <person name="Biedenkopf D."/>
            <person name="Wong P."/>
            <person name="Samans B."/>
            <person name="Grimm C."/>
            <person name="Basiewicz M."/>
            <person name="Murat C."/>
            <person name="Martin F."/>
            <person name="Kogel K.H."/>
        </authorList>
    </citation>
    <scope>NUCLEOTIDE SEQUENCE [LARGE SCALE GENOMIC DNA]</scope>
    <source>
        <strain evidence="1 2">DSM 11827</strain>
    </source>
</reference>
<dbReference type="InParanoid" id="G4TE28"/>
<dbReference type="Gene3D" id="3.80.10.10">
    <property type="entry name" value="Ribonuclease Inhibitor"/>
    <property type="match status" value="1"/>
</dbReference>
<evidence type="ECO:0000313" key="1">
    <source>
        <dbReference type="EMBL" id="CCA69577.1"/>
    </source>
</evidence>
<dbReference type="EMBL" id="CAFZ01000058">
    <property type="protein sequence ID" value="CCA69577.1"/>
    <property type="molecule type" value="Genomic_DNA"/>
</dbReference>
<gene>
    <name evidence="1" type="ORF">PIIN_03516</name>
</gene>
<organism evidence="1 2">
    <name type="scientific">Serendipita indica (strain DSM 11827)</name>
    <name type="common">Root endophyte fungus</name>
    <name type="synonym">Piriformospora indica</name>
    <dbReference type="NCBI Taxonomy" id="1109443"/>
    <lineage>
        <taxon>Eukaryota</taxon>
        <taxon>Fungi</taxon>
        <taxon>Dikarya</taxon>
        <taxon>Basidiomycota</taxon>
        <taxon>Agaricomycotina</taxon>
        <taxon>Agaricomycetes</taxon>
        <taxon>Sebacinales</taxon>
        <taxon>Serendipitaceae</taxon>
        <taxon>Serendipita</taxon>
    </lineage>
</organism>
<dbReference type="OrthoDB" id="3172239at2759"/>
<keyword evidence="2" id="KW-1185">Reference proteome</keyword>
<dbReference type="SUPFAM" id="SSF52047">
    <property type="entry name" value="RNI-like"/>
    <property type="match status" value="1"/>
</dbReference>
<evidence type="ECO:0000313" key="2">
    <source>
        <dbReference type="Proteomes" id="UP000007148"/>
    </source>
</evidence>
<proteinExistence type="predicted"/>
<name>G4TE28_SERID</name>
<dbReference type="AlphaFoldDB" id="G4TE28"/>
<protein>
    <submittedName>
        <fullName evidence="1">Uncharacterized protein</fullName>
    </submittedName>
</protein>